<keyword evidence="1" id="KW-0472">Membrane</keyword>
<keyword evidence="1" id="KW-1133">Transmembrane helix</keyword>
<gene>
    <name evidence="2" type="ORF">A2119_02110</name>
</gene>
<dbReference type="AlphaFoldDB" id="A0A1G1YXN3"/>
<evidence type="ECO:0000313" key="3">
    <source>
        <dbReference type="Proteomes" id="UP000178179"/>
    </source>
</evidence>
<dbReference type="Proteomes" id="UP000178179">
    <property type="component" value="Unassembled WGS sequence"/>
</dbReference>
<feature type="transmembrane region" description="Helical" evidence="1">
    <location>
        <begin position="12"/>
        <end position="32"/>
    </location>
</feature>
<evidence type="ECO:0000313" key="2">
    <source>
        <dbReference type="EMBL" id="OGY56410.1"/>
    </source>
</evidence>
<evidence type="ECO:0000256" key="1">
    <source>
        <dbReference type="SAM" id="Phobius"/>
    </source>
</evidence>
<organism evidence="2 3">
    <name type="scientific">Candidatus Colwellbacteria bacterium GWA2_46_10</name>
    <dbReference type="NCBI Taxonomy" id="1797684"/>
    <lineage>
        <taxon>Bacteria</taxon>
        <taxon>Candidatus Colwelliibacteriota</taxon>
    </lineage>
</organism>
<comment type="caution">
    <text evidence="2">The sequence shown here is derived from an EMBL/GenBank/DDBJ whole genome shotgun (WGS) entry which is preliminary data.</text>
</comment>
<dbReference type="EMBL" id="MHIS01000015">
    <property type="protein sequence ID" value="OGY56410.1"/>
    <property type="molecule type" value="Genomic_DNA"/>
</dbReference>
<reference evidence="2 3" key="1">
    <citation type="journal article" date="2016" name="Nat. Commun.">
        <title>Thousands of microbial genomes shed light on interconnected biogeochemical processes in an aquifer system.</title>
        <authorList>
            <person name="Anantharaman K."/>
            <person name="Brown C.T."/>
            <person name="Hug L.A."/>
            <person name="Sharon I."/>
            <person name="Castelle C.J."/>
            <person name="Probst A.J."/>
            <person name="Thomas B.C."/>
            <person name="Singh A."/>
            <person name="Wilkins M.J."/>
            <person name="Karaoz U."/>
            <person name="Brodie E.L."/>
            <person name="Williams K.H."/>
            <person name="Hubbard S.S."/>
            <person name="Banfield J.F."/>
        </authorList>
    </citation>
    <scope>NUCLEOTIDE SEQUENCE [LARGE SCALE GENOMIC DNA]</scope>
</reference>
<name>A0A1G1YXN3_9BACT</name>
<proteinExistence type="predicted"/>
<accession>A0A1G1YXN3</accession>
<keyword evidence="1" id="KW-0812">Transmembrane</keyword>
<protein>
    <submittedName>
        <fullName evidence="2">Uncharacterized protein</fullName>
    </submittedName>
</protein>
<sequence length="127" mass="14211">MAEKKNKRFGFGMAVAMTFTVVVLLLAGAYIWRITPRPYSAVILASGDVYFGQLSYFPRLSLSDPYTLQTVADPNNPEQVTSQIVPLDLLVWSPNKLFLNRSQVASISRVGEDSQVMQLIRSRNVTQ</sequence>